<dbReference type="PROSITE" id="PS50109">
    <property type="entry name" value="HIS_KIN"/>
    <property type="match status" value="1"/>
</dbReference>
<feature type="transmembrane region" description="Helical" evidence="8">
    <location>
        <begin position="106"/>
        <end position="127"/>
    </location>
</feature>
<dbReference type="PANTHER" id="PTHR43711:SF1">
    <property type="entry name" value="HISTIDINE KINASE 1"/>
    <property type="match status" value="1"/>
</dbReference>
<evidence type="ECO:0000256" key="3">
    <source>
        <dbReference type="ARBA" id="ARBA00022553"/>
    </source>
</evidence>
<evidence type="ECO:0000256" key="8">
    <source>
        <dbReference type="SAM" id="Phobius"/>
    </source>
</evidence>
<protein>
    <recommendedName>
        <fullName evidence="2">histidine kinase</fullName>
        <ecNumber evidence="2">2.7.13.3</ecNumber>
    </recommendedName>
</protein>
<dbReference type="InterPro" id="IPR003661">
    <property type="entry name" value="HisK_dim/P_dom"/>
</dbReference>
<keyword evidence="8" id="KW-0472">Membrane</keyword>
<dbReference type="EC" id="2.7.13.3" evidence="2"/>
<dbReference type="GeneID" id="56143760"/>
<dbReference type="InterPro" id="IPR036890">
    <property type="entry name" value="HATPase_C_sf"/>
</dbReference>
<dbReference type="SMART" id="SM00387">
    <property type="entry name" value="HATPase_c"/>
    <property type="match status" value="1"/>
</dbReference>
<dbReference type="Pfam" id="PF00512">
    <property type="entry name" value="HisKA"/>
    <property type="match status" value="1"/>
</dbReference>
<evidence type="ECO:0000256" key="4">
    <source>
        <dbReference type="ARBA" id="ARBA00022679"/>
    </source>
</evidence>
<dbReference type="SMART" id="SM00388">
    <property type="entry name" value="HisKA"/>
    <property type="match status" value="1"/>
</dbReference>
<dbReference type="PANTHER" id="PTHR43711">
    <property type="entry name" value="TWO-COMPONENT HISTIDINE KINASE"/>
    <property type="match status" value="1"/>
</dbReference>
<comment type="catalytic activity">
    <reaction evidence="1">
        <text>ATP + protein L-histidine = ADP + protein N-phospho-L-histidine.</text>
        <dbReference type="EC" id="2.7.13.3"/>
    </reaction>
</comment>
<evidence type="ECO:0000313" key="11">
    <source>
        <dbReference type="Proteomes" id="UP000510869"/>
    </source>
</evidence>
<dbReference type="Proteomes" id="UP000510869">
    <property type="component" value="Chromosome"/>
</dbReference>
<proteinExistence type="predicted"/>
<dbReference type="GO" id="GO:0000155">
    <property type="term" value="F:phosphorelay sensor kinase activity"/>
    <property type="evidence" value="ECO:0007669"/>
    <property type="project" value="InterPro"/>
</dbReference>
<dbReference type="InterPro" id="IPR003594">
    <property type="entry name" value="HATPase_dom"/>
</dbReference>
<dbReference type="InterPro" id="IPR050736">
    <property type="entry name" value="Sensor_HK_Regulatory"/>
</dbReference>
<dbReference type="InterPro" id="IPR005467">
    <property type="entry name" value="His_kinase_dom"/>
</dbReference>
<dbReference type="Pfam" id="PF02518">
    <property type="entry name" value="HATPase_c"/>
    <property type="match status" value="1"/>
</dbReference>
<keyword evidence="5" id="KW-0418">Kinase</keyword>
<dbReference type="Gene3D" id="3.30.450.40">
    <property type="match status" value="1"/>
</dbReference>
<keyword evidence="3" id="KW-0597">Phosphoprotein</keyword>
<evidence type="ECO:0000256" key="5">
    <source>
        <dbReference type="ARBA" id="ARBA00022777"/>
    </source>
</evidence>
<gene>
    <name evidence="10" type="ORF">HYG81_11105</name>
</gene>
<sequence>MKSVSNRFVGGVVASAGLLLSLFHLSHLTAFRPNGVFPEGSTLVLSIVLSLVMTAVGAMIALDRLVSSRSAGRILAWTGIGVVALSLLGAWIVVSIAGGELSLLNPLGPMLTVATFGALVGLLVGLYDVRGLEHQQSVEQSNRINDTLRIATQELVNKTERSALERAVCEKLTESEAYEAVWIGRYDEADPTVRAAAWSGFTDDYFESIVITVDDSPTGNGAGGRAIKSREIQCVPNVFDDPTMEPWWDLLEMHGVRSLAVIPITHDDTVYGFFSIYADRQSVFGDREQEVLVELGETIGHAIASIEARERLADQERELARQNEQLDAFAGVVSHDLRNPLNVAMGNLDLAREQGDDVYFSRSADALDRMDDLVTDLLTLARQGETVDEFDQVSLREVVEAAWSTAGSSAATLRIDGELGTVSCDRGRLRQLLENLLRNSVEHGSTNGRPKVDDGVEHAGSDVTVTVRRTNAGFAVDDDGPGIPTERRRAVFEAGHTTNQDGTGFGLNIVRSIAEAHGWEVSVGESPDGGARFEFVGVELIDAVTDAP</sequence>
<evidence type="ECO:0000256" key="2">
    <source>
        <dbReference type="ARBA" id="ARBA00012438"/>
    </source>
</evidence>
<dbReference type="KEGG" id="nay:HYG81_11105"/>
<evidence type="ECO:0000256" key="6">
    <source>
        <dbReference type="ARBA" id="ARBA00023012"/>
    </source>
</evidence>
<accession>A0A7D6H156</accession>
<dbReference type="CDD" id="cd00082">
    <property type="entry name" value="HisKA"/>
    <property type="match status" value="1"/>
</dbReference>
<evidence type="ECO:0000259" key="9">
    <source>
        <dbReference type="PROSITE" id="PS50109"/>
    </source>
</evidence>
<dbReference type="EMBL" id="CP059154">
    <property type="protein sequence ID" value="QLK24667.1"/>
    <property type="molecule type" value="Genomic_DNA"/>
</dbReference>
<evidence type="ECO:0000256" key="7">
    <source>
        <dbReference type="SAM" id="Coils"/>
    </source>
</evidence>
<dbReference type="SUPFAM" id="SSF55874">
    <property type="entry name" value="ATPase domain of HSP90 chaperone/DNA topoisomerase II/histidine kinase"/>
    <property type="match status" value="1"/>
</dbReference>
<dbReference type="Gene3D" id="3.30.565.10">
    <property type="entry name" value="Histidine kinase-like ATPase, C-terminal domain"/>
    <property type="match status" value="1"/>
</dbReference>
<keyword evidence="7" id="KW-0175">Coiled coil</keyword>
<reference evidence="10 11" key="1">
    <citation type="submission" date="2020-07" db="EMBL/GenBank/DDBJ databases">
        <title>Natrinema (YPL30) sp. nov. and Haloterrigena xxxxxx (YPL8) sp. nov., isolated from a salt mine.</title>
        <authorList>
            <person name="Cui H."/>
        </authorList>
    </citation>
    <scope>NUCLEOTIDE SEQUENCE [LARGE SCALE GENOMIC DNA]</scope>
    <source>
        <strain evidence="10 11">YPL13</strain>
    </source>
</reference>
<keyword evidence="11" id="KW-1185">Reference proteome</keyword>
<dbReference type="CDD" id="cd00075">
    <property type="entry name" value="HATPase"/>
    <property type="match status" value="1"/>
</dbReference>
<feature type="coiled-coil region" evidence="7">
    <location>
        <begin position="305"/>
        <end position="332"/>
    </location>
</feature>
<keyword evidence="6" id="KW-0902">Two-component regulatory system</keyword>
<feature type="domain" description="Histidine kinase" evidence="9">
    <location>
        <begin position="332"/>
        <end position="535"/>
    </location>
</feature>
<dbReference type="AlphaFoldDB" id="A0A7D6H156"/>
<dbReference type="InterPro" id="IPR003018">
    <property type="entry name" value="GAF"/>
</dbReference>
<feature type="transmembrane region" description="Helical" evidence="8">
    <location>
        <begin position="44"/>
        <end position="62"/>
    </location>
</feature>
<evidence type="ECO:0000256" key="1">
    <source>
        <dbReference type="ARBA" id="ARBA00000085"/>
    </source>
</evidence>
<dbReference type="PRINTS" id="PR00344">
    <property type="entry name" value="BCTRLSENSOR"/>
</dbReference>
<feature type="transmembrane region" description="Helical" evidence="8">
    <location>
        <begin position="74"/>
        <end position="94"/>
    </location>
</feature>
<dbReference type="SUPFAM" id="SSF55781">
    <property type="entry name" value="GAF domain-like"/>
    <property type="match status" value="1"/>
</dbReference>
<dbReference type="Gene3D" id="1.10.287.130">
    <property type="match status" value="1"/>
</dbReference>
<name>A0A7D6H156_9EURY</name>
<keyword evidence="8" id="KW-1133">Transmembrane helix</keyword>
<dbReference type="InterPro" id="IPR004358">
    <property type="entry name" value="Sig_transdc_His_kin-like_C"/>
</dbReference>
<keyword evidence="4" id="KW-0808">Transferase</keyword>
<dbReference type="InterPro" id="IPR029016">
    <property type="entry name" value="GAF-like_dom_sf"/>
</dbReference>
<dbReference type="SUPFAM" id="SSF47384">
    <property type="entry name" value="Homodimeric domain of signal transducing histidine kinase"/>
    <property type="match status" value="1"/>
</dbReference>
<keyword evidence="8" id="KW-0812">Transmembrane</keyword>
<dbReference type="OrthoDB" id="8127at2157"/>
<evidence type="ECO:0000313" key="10">
    <source>
        <dbReference type="EMBL" id="QLK24667.1"/>
    </source>
</evidence>
<dbReference type="SMART" id="SM00065">
    <property type="entry name" value="GAF"/>
    <property type="match status" value="1"/>
</dbReference>
<dbReference type="InterPro" id="IPR036097">
    <property type="entry name" value="HisK_dim/P_sf"/>
</dbReference>
<dbReference type="Pfam" id="PF13185">
    <property type="entry name" value="GAF_2"/>
    <property type="match status" value="1"/>
</dbReference>
<organism evidence="10 11">
    <name type="scientific">Natrinema zhouii</name>
    <dbReference type="NCBI Taxonomy" id="1710539"/>
    <lineage>
        <taxon>Archaea</taxon>
        <taxon>Methanobacteriati</taxon>
        <taxon>Methanobacteriota</taxon>
        <taxon>Stenosarchaea group</taxon>
        <taxon>Halobacteria</taxon>
        <taxon>Halobacteriales</taxon>
        <taxon>Natrialbaceae</taxon>
        <taxon>Natrinema</taxon>
    </lineage>
</organism>
<dbReference type="RefSeq" id="WP_180839748.1">
    <property type="nucleotide sequence ID" value="NZ_CP059154.1"/>
</dbReference>